<dbReference type="KEGG" id="mhey:H2LOC_005125"/>
<sequence>MVANSTSNIRPETIELIERMAGHSPRAGEPADLASIDPLALGDLWAVAHGTETWRGDGPAPNPAAYIAGAVLDLGDKMDPVFRASACRDYLDLLTRKAEGDQDEPVDRTSDYPWRKACFALRRFLAAWGAALCRESLFWSYCWKDEEAAISRAG</sequence>
<reference evidence="1 2" key="1">
    <citation type="submission" date="2019-11" db="EMBL/GenBank/DDBJ databases">
        <title>The genome sequence of Methylocystis heyeri.</title>
        <authorList>
            <person name="Oshkin I.Y."/>
            <person name="Miroshnikov K."/>
            <person name="Dedysh S.N."/>
        </authorList>
    </citation>
    <scope>NUCLEOTIDE SEQUENCE [LARGE SCALE GENOMIC DNA]</scope>
    <source>
        <strain evidence="1 2">H2</strain>
    </source>
</reference>
<organism evidence="1 2">
    <name type="scientific">Methylocystis heyeri</name>
    <dbReference type="NCBI Taxonomy" id="391905"/>
    <lineage>
        <taxon>Bacteria</taxon>
        <taxon>Pseudomonadati</taxon>
        <taxon>Pseudomonadota</taxon>
        <taxon>Alphaproteobacteria</taxon>
        <taxon>Hyphomicrobiales</taxon>
        <taxon>Methylocystaceae</taxon>
        <taxon>Methylocystis</taxon>
    </lineage>
</organism>
<name>A0A6B8KFD6_9HYPH</name>
<dbReference type="RefSeq" id="WP_136495405.1">
    <property type="nucleotide sequence ID" value="NZ_CP046052.1"/>
</dbReference>
<accession>A0A6B8KFD6</accession>
<protein>
    <submittedName>
        <fullName evidence="1">Uncharacterized protein</fullName>
    </submittedName>
</protein>
<gene>
    <name evidence="1" type="ORF">H2LOC_005125</name>
</gene>
<evidence type="ECO:0000313" key="2">
    <source>
        <dbReference type="Proteomes" id="UP000309061"/>
    </source>
</evidence>
<dbReference type="Proteomes" id="UP000309061">
    <property type="component" value="Chromosome"/>
</dbReference>
<evidence type="ECO:0000313" key="1">
    <source>
        <dbReference type="EMBL" id="QGM45120.1"/>
    </source>
</evidence>
<dbReference type="AlphaFoldDB" id="A0A6B8KFD6"/>
<proteinExistence type="predicted"/>
<dbReference type="EMBL" id="CP046052">
    <property type="protein sequence ID" value="QGM45120.1"/>
    <property type="molecule type" value="Genomic_DNA"/>
</dbReference>
<keyword evidence="2" id="KW-1185">Reference proteome</keyword>